<keyword evidence="3" id="KW-1185">Reference proteome</keyword>
<dbReference type="EMBL" id="CP092883">
    <property type="protein sequence ID" value="UYV82052.1"/>
    <property type="molecule type" value="Genomic_DNA"/>
</dbReference>
<dbReference type="SUPFAM" id="SSF56112">
    <property type="entry name" value="Protein kinase-like (PK-like)"/>
    <property type="match status" value="1"/>
</dbReference>
<evidence type="ECO:0000259" key="1">
    <source>
        <dbReference type="PROSITE" id="PS50011"/>
    </source>
</evidence>
<name>A0ABY6LPF7_9ARAC</name>
<dbReference type="Gene3D" id="1.10.510.10">
    <property type="entry name" value="Transferase(Phosphotransferase) domain 1"/>
    <property type="match status" value="1"/>
</dbReference>
<reference evidence="2 3" key="1">
    <citation type="submission" date="2022-01" db="EMBL/GenBank/DDBJ databases">
        <title>A chromosomal length assembly of Cordylochernes scorpioides.</title>
        <authorList>
            <person name="Zeh D."/>
            <person name="Zeh J."/>
        </authorList>
    </citation>
    <scope>NUCLEOTIDE SEQUENCE [LARGE SCALE GENOMIC DNA]</scope>
    <source>
        <strain evidence="2">IN4F17</strain>
        <tissue evidence="2">Whole Body</tissue>
    </source>
</reference>
<dbReference type="PROSITE" id="PS50011">
    <property type="entry name" value="PROTEIN_KINASE_DOM"/>
    <property type="match status" value="1"/>
</dbReference>
<protein>
    <submittedName>
        <fullName evidence="2">NRBP1</fullName>
    </submittedName>
</protein>
<dbReference type="InterPro" id="IPR011009">
    <property type="entry name" value="Kinase-like_dom_sf"/>
</dbReference>
<proteinExistence type="predicted"/>
<accession>A0ABY6LPF7</accession>
<dbReference type="Pfam" id="PF00069">
    <property type="entry name" value="Pkinase"/>
    <property type="match status" value="1"/>
</dbReference>
<evidence type="ECO:0000313" key="2">
    <source>
        <dbReference type="EMBL" id="UYV82052.1"/>
    </source>
</evidence>
<feature type="domain" description="Protein kinase" evidence="1">
    <location>
        <begin position="235"/>
        <end position="497"/>
    </location>
</feature>
<gene>
    <name evidence="2" type="ORF">LAZ67_21000601</name>
</gene>
<dbReference type="Proteomes" id="UP001235939">
    <property type="component" value="Chromosome 21"/>
</dbReference>
<organism evidence="2 3">
    <name type="scientific">Cordylochernes scorpioides</name>
    <dbReference type="NCBI Taxonomy" id="51811"/>
    <lineage>
        <taxon>Eukaryota</taxon>
        <taxon>Metazoa</taxon>
        <taxon>Ecdysozoa</taxon>
        <taxon>Arthropoda</taxon>
        <taxon>Chelicerata</taxon>
        <taxon>Arachnida</taxon>
        <taxon>Pseudoscorpiones</taxon>
        <taxon>Cheliferoidea</taxon>
        <taxon>Chernetidae</taxon>
        <taxon>Cordylochernes</taxon>
    </lineage>
</organism>
<dbReference type="InterPro" id="IPR050588">
    <property type="entry name" value="WNK_Ser-Thr_kinase"/>
</dbReference>
<sequence length="639" mass="73560">MAQIQPPETFDFSTPNEWPKWRKKFERYLVVSGMKKKEEADKIDLFMYLMGDRADDIFRTFKFEKEEEATKIDSVLKAFDSHFCVRKNIIYEHKQAKTAEVKAVSELDEEIGFLLEVSAVEDSSNLDDDEDECRRRWTAEIQVNGTRVKFKLDSQADVTCVPLCLFKKIMGQQRLVKSDINIRAAEFSELQTVAMCCLKRSDCCLPPTPVYFLKDYRRFYQLLSPVLLLFSFTVLQLVQQRDIPGIDAAYLAMDTEEGVEVVWNEVNFSEKKHFKAQEAKMRQVFDTLTQLDHPNIVKFHKYWIDRDAERVVFITEYMSSGSLKAFLKKTKHNVIRLPLQAWKRWSTQILSALSYLHSCSPPIIHANLTCDTIFIQHNGLIKIGSVAPDAIHRHVKTFGNKLQNMHFIAPEVGRKSYGVPTPAVDIYAFGIIALEMAALELTSNGGETGSTAVTPDVINKTIESVENELQREFIRLCLKRNPMERPSARNLMFHPIIFEVHSLKLQAAHVLLNNAYYQADKLTDEAFRSRFGTEFAAEIHHTDGRPPLIQRLQESQTLELEKFLEDVRNGIYPLIAFAPTRTPVVRALSPEMAEMCQDCVETRRVINMMCNIKPQDDTLIVTFLPSLLTSILTYNMYHK</sequence>
<dbReference type="InterPro" id="IPR000719">
    <property type="entry name" value="Prot_kinase_dom"/>
</dbReference>
<evidence type="ECO:0000313" key="3">
    <source>
        <dbReference type="Proteomes" id="UP001235939"/>
    </source>
</evidence>
<dbReference type="PANTHER" id="PTHR13902">
    <property type="entry name" value="SERINE/THREONINE-PROTEIN KINASE WNK WITH NO LYSINE -RELATED"/>
    <property type="match status" value="1"/>
</dbReference>
<dbReference type="Gene3D" id="3.30.200.20">
    <property type="entry name" value="Phosphorylase Kinase, domain 1"/>
    <property type="match status" value="1"/>
</dbReference>